<comment type="subcellular location">
    <subcellularLocation>
        <location evidence="1">Membrane</location>
        <topology evidence="1">Multi-pass membrane protein</topology>
    </subcellularLocation>
</comment>
<dbReference type="GO" id="GO:0061630">
    <property type="term" value="F:ubiquitin protein ligase activity"/>
    <property type="evidence" value="ECO:0007669"/>
    <property type="project" value="InterPro"/>
</dbReference>
<dbReference type="Proteomes" id="UP000625711">
    <property type="component" value="Unassembled WGS sequence"/>
</dbReference>
<proteinExistence type="inferred from homology"/>
<dbReference type="GO" id="GO:0005783">
    <property type="term" value="C:endoplasmic reticulum"/>
    <property type="evidence" value="ECO:0007669"/>
    <property type="project" value="TreeGrafter"/>
</dbReference>
<protein>
    <recommendedName>
        <fullName evidence="9">Transmembrane protein 129</fullName>
    </recommendedName>
</protein>
<gene>
    <name evidence="7" type="ORF">GWI33_000329</name>
</gene>
<keyword evidence="3 6" id="KW-0812">Transmembrane</keyword>
<evidence type="ECO:0000256" key="1">
    <source>
        <dbReference type="ARBA" id="ARBA00004141"/>
    </source>
</evidence>
<reference evidence="7" key="1">
    <citation type="submission" date="2020-08" db="EMBL/GenBank/DDBJ databases">
        <title>Genome sequencing and assembly of the red palm weevil Rhynchophorus ferrugineus.</title>
        <authorList>
            <person name="Dias G.B."/>
            <person name="Bergman C.M."/>
            <person name="Manee M."/>
        </authorList>
    </citation>
    <scope>NUCLEOTIDE SEQUENCE</scope>
    <source>
        <strain evidence="7">AA-2017</strain>
        <tissue evidence="7">Whole larva</tissue>
    </source>
</reference>
<evidence type="ECO:0000313" key="7">
    <source>
        <dbReference type="EMBL" id="KAF7264309.1"/>
    </source>
</evidence>
<evidence type="ECO:0000256" key="5">
    <source>
        <dbReference type="ARBA" id="ARBA00023136"/>
    </source>
</evidence>
<keyword evidence="8" id="KW-1185">Reference proteome</keyword>
<dbReference type="Pfam" id="PF10272">
    <property type="entry name" value="Tmpp129"/>
    <property type="match status" value="1"/>
</dbReference>
<dbReference type="InterPro" id="IPR018801">
    <property type="entry name" value="TM129"/>
</dbReference>
<evidence type="ECO:0008006" key="9">
    <source>
        <dbReference type="Google" id="ProtNLM"/>
    </source>
</evidence>
<dbReference type="EMBL" id="JAACXV010017634">
    <property type="protein sequence ID" value="KAF7264309.1"/>
    <property type="molecule type" value="Genomic_DNA"/>
</dbReference>
<dbReference type="PANTHER" id="PTHR31322">
    <property type="entry name" value="E3 UBIQUITIN-PROTEIN LIGASE TM129"/>
    <property type="match status" value="1"/>
</dbReference>
<evidence type="ECO:0000256" key="6">
    <source>
        <dbReference type="SAM" id="Phobius"/>
    </source>
</evidence>
<feature type="transmembrane region" description="Helical" evidence="6">
    <location>
        <begin position="56"/>
        <end position="79"/>
    </location>
</feature>
<comment type="similarity">
    <text evidence="2">Belongs to the TMEM129 family.</text>
</comment>
<keyword evidence="4 6" id="KW-1133">Transmembrane helix</keyword>
<organism evidence="7 8">
    <name type="scientific">Rhynchophorus ferrugineus</name>
    <name type="common">Red palm weevil</name>
    <name type="synonym">Curculio ferrugineus</name>
    <dbReference type="NCBI Taxonomy" id="354439"/>
    <lineage>
        <taxon>Eukaryota</taxon>
        <taxon>Metazoa</taxon>
        <taxon>Ecdysozoa</taxon>
        <taxon>Arthropoda</taxon>
        <taxon>Hexapoda</taxon>
        <taxon>Insecta</taxon>
        <taxon>Pterygota</taxon>
        <taxon>Neoptera</taxon>
        <taxon>Endopterygota</taxon>
        <taxon>Coleoptera</taxon>
        <taxon>Polyphaga</taxon>
        <taxon>Cucujiformia</taxon>
        <taxon>Curculionidae</taxon>
        <taxon>Dryophthorinae</taxon>
        <taxon>Rhynchophorus</taxon>
    </lineage>
</organism>
<keyword evidence="5 6" id="KW-0472">Membrane</keyword>
<sequence length="365" mass="41951">MSPLVIFTLFYLLISCGIIYPPTEFISAGFTVQNWFGSILGSESQQFIRYHLKKSILNLIVYSCLPLIYILLLFILGYVDELSSLFIGKTLYWRIFAGSSLALPVLALYELKRWTDDNYRQHPLVKNLTRFSNNNNSWEAVASEIENEFRRIEKVCISTNPLSKVVVTENWIMKVTPLTIFLTHQSDAALIVKSATNYALSHINSKETQYLNIEVKSDRIDAPFIIRINAADFKDLEDRLARSINILPNVKFHKSILEQFLDVFKDTIAKNPKYSTTMDLDQCIGCLQARPAVKLQKQCEDSDNHHGNNCTSCFCKPMWCVECMGKWFVSRQDAEQRNQWLSSKCTCPLCRATFCLLDVCLLEED</sequence>
<comment type="caution">
    <text evidence="7">The sequence shown here is derived from an EMBL/GenBank/DDBJ whole genome shotgun (WGS) entry which is preliminary data.</text>
</comment>
<feature type="transmembrane region" description="Helical" evidence="6">
    <location>
        <begin position="91"/>
        <end position="111"/>
    </location>
</feature>
<name>A0A834HMC3_RHYFE</name>
<evidence type="ECO:0000256" key="4">
    <source>
        <dbReference type="ARBA" id="ARBA00022989"/>
    </source>
</evidence>
<dbReference type="OrthoDB" id="10055027at2759"/>
<dbReference type="GO" id="GO:0016567">
    <property type="term" value="P:protein ubiquitination"/>
    <property type="evidence" value="ECO:0007669"/>
    <property type="project" value="InterPro"/>
</dbReference>
<accession>A0A834HMC3</accession>
<evidence type="ECO:0000256" key="2">
    <source>
        <dbReference type="ARBA" id="ARBA00007332"/>
    </source>
</evidence>
<dbReference type="PANTHER" id="PTHR31322:SF2">
    <property type="entry name" value="E3 UBIQUITIN-PROTEIN LIGASE TM129"/>
    <property type="match status" value="1"/>
</dbReference>
<feature type="transmembrane region" description="Helical" evidence="6">
    <location>
        <begin position="6"/>
        <end position="36"/>
    </location>
</feature>
<evidence type="ECO:0000313" key="8">
    <source>
        <dbReference type="Proteomes" id="UP000625711"/>
    </source>
</evidence>
<dbReference type="AlphaFoldDB" id="A0A834HMC3"/>
<evidence type="ECO:0000256" key="3">
    <source>
        <dbReference type="ARBA" id="ARBA00022692"/>
    </source>
</evidence>
<dbReference type="GO" id="GO:0016020">
    <property type="term" value="C:membrane"/>
    <property type="evidence" value="ECO:0007669"/>
    <property type="project" value="UniProtKB-SubCell"/>
</dbReference>